<reference evidence="1 2" key="1">
    <citation type="journal article" date="2014" name="PLoS Genet.">
        <title>Analysis of the Phlebiopsis gigantea genome, transcriptome and secretome provides insight into its pioneer colonization strategies of wood.</title>
        <authorList>
            <person name="Hori C."/>
            <person name="Ishida T."/>
            <person name="Igarashi K."/>
            <person name="Samejima M."/>
            <person name="Suzuki H."/>
            <person name="Master E."/>
            <person name="Ferreira P."/>
            <person name="Ruiz-Duenas F.J."/>
            <person name="Held B."/>
            <person name="Canessa P."/>
            <person name="Larrondo L.F."/>
            <person name="Schmoll M."/>
            <person name="Druzhinina I.S."/>
            <person name="Kubicek C.P."/>
            <person name="Gaskell J.A."/>
            <person name="Kersten P."/>
            <person name="St John F."/>
            <person name="Glasner J."/>
            <person name="Sabat G."/>
            <person name="Splinter BonDurant S."/>
            <person name="Syed K."/>
            <person name="Yadav J."/>
            <person name="Mgbeahuruike A.C."/>
            <person name="Kovalchuk A."/>
            <person name="Asiegbu F.O."/>
            <person name="Lackner G."/>
            <person name="Hoffmeister D."/>
            <person name="Rencoret J."/>
            <person name="Gutierrez A."/>
            <person name="Sun H."/>
            <person name="Lindquist E."/>
            <person name="Barry K."/>
            <person name="Riley R."/>
            <person name="Grigoriev I.V."/>
            <person name="Henrissat B."/>
            <person name="Kues U."/>
            <person name="Berka R.M."/>
            <person name="Martinez A.T."/>
            <person name="Covert S.F."/>
            <person name="Blanchette R.A."/>
            <person name="Cullen D."/>
        </authorList>
    </citation>
    <scope>NUCLEOTIDE SEQUENCE [LARGE SCALE GENOMIC DNA]</scope>
    <source>
        <strain evidence="1 2">11061_1 CR5-6</strain>
    </source>
</reference>
<evidence type="ECO:0000313" key="1">
    <source>
        <dbReference type="EMBL" id="KIP02269.1"/>
    </source>
</evidence>
<protein>
    <submittedName>
        <fullName evidence="1">Uncharacterized protein</fullName>
    </submittedName>
</protein>
<gene>
    <name evidence="1" type="ORF">PHLGIDRAFT_304505</name>
</gene>
<accession>A0A0C3NCL2</accession>
<dbReference type="AlphaFoldDB" id="A0A0C3NCL2"/>
<dbReference type="Proteomes" id="UP000053257">
    <property type="component" value="Unassembled WGS sequence"/>
</dbReference>
<keyword evidence="2" id="KW-1185">Reference proteome</keyword>
<dbReference type="EMBL" id="KN840688">
    <property type="protein sequence ID" value="KIP02269.1"/>
    <property type="molecule type" value="Genomic_DNA"/>
</dbReference>
<name>A0A0C3NCL2_PHLG1</name>
<dbReference type="HOGENOM" id="CLU_605669_0_0_1"/>
<sequence length="452" mass="50678">MAGYSDGLTSASVTDRLKCVRRQRAIWRRPVLRQAKFIPVPSQAWFEAKSHKDVISGRVPGDPHRLDVVYLSTSVDDKDRLKELHFDVWFDAVYIDPGQDLIVLVSLALALDSAGLRPSPRLHLRSLRDQRPHSRAKETFIDLASYGFPAVAYVRRVKIQVSGEYLAVTINKSLAVEAILVWHWPSGSILAALRSTHEATYLTAYCTSDGHLLVNRLYRYARTSFGINVYALHMDEEVPSLLAIFDLPALVWDSSQLLISNFLPGYGKFTQLNGGIAAGATHIVPAQVLVQLRVDLQYTLFTPLSAFLSPAVLEDQRRPTPLRFAWNAWGPRSCRIFDEAIEVMVCGYKAIYPNYILDFCPIPDGVEDGSITRTPTTIRSTIFAEPVETSLPFRKVRLPFPSSLAEDQLQLVFEDLDGPKIVRATCDEFILIPTSVDVYAMLPGDVETETRE</sequence>
<evidence type="ECO:0000313" key="2">
    <source>
        <dbReference type="Proteomes" id="UP000053257"/>
    </source>
</evidence>
<organism evidence="1 2">
    <name type="scientific">Phlebiopsis gigantea (strain 11061_1 CR5-6)</name>
    <name type="common">White-rot fungus</name>
    <name type="synonym">Peniophora gigantea</name>
    <dbReference type="NCBI Taxonomy" id="745531"/>
    <lineage>
        <taxon>Eukaryota</taxon>
        <taxon>Fungi</taxon>
        <taxon>Dikarya</taxon>
        <taxon>Basidiomycota</taxon>
        <taxon>Agaricomycotina</taxon>
        <taxon>Agaricomycetes</taxon>
        <taxon>Polyporales</taxon>
        <taxon>Phanerochaetaceae</taxon>
        <taxon>Phlebiopsis</taxon>
    </lineage>
</organism>
<dbReference type="OrthoDB" id="2757285at2759"/>
<proteinExistence type="predicted"/>